<dbReference type="Pfam" id="PF13419">
    <property type="entry name" value="HAD_2"/>
    <property type="match status" value="1"/>
</dbReference>
<sequence>MRRIDAVIFDMDGLLLDSERLAMDALVSAGTALGYDIPPAFCHLMIGAPADRCRELVTERYGADFPLERYFATQEEHLRALVAAGRLALKRGVGELLDALDRHRIPRAIATSSSRARTDHHLALVSIAARFDHIVTRDDVPRGKPNPDPFLKAASLLGVAPEGCLVLEDSFNGIRAAHAAAMRVVMVPDLLDPTEEMRGLAHRIVDSLHDVIGLIEESRHAAAA</sequence>
<dbReference type="RefSeq" id="WP_422918229.1">
    <property type="nucleotide sequence ID" value="NZ_JAMZEJ010000001.1"/>
</dbReference>
<name>A0ABT1VT27_9PROT</name>
<dbReference type="InterPro" id="IPR006439">
    <property type="entry name" value="HAD-SF_hydro_IA"/>
</dbReference>
<gene>
    <name evidence="1" type="ORF">NFI88_01385</name>
</gene>
<dbReference type="NCBIfam" id="TIGR01509">
    <property type="entry name" value="HAD-SF-IA-v3"/>
    <property type="match status" value="1"/>
</dbReference>
<dbReference type="SFLD" id="SFLDG01129">
    <property type="entry name" value="C1.5:_HAD__Beta-PGM__Phosphata"/>
    <property type="match status" value="1"/>
</dbReference>
<dbReference type="SUPFAM" id="SSF56784">
    <property type="entry name" value="HAD-like"/>
    <property type="match status" value="1"/>
</dbReference>
<dbReference type="Proteomes" id="UP001524547">
    <property type="component" value="Unassembled WGS sequence"/>
</dbReference>
<comment type="caution">
    <text evidence="1">The sequence shown here is derived from an EMBL/GenBank/DDBJ whole genome shotgun (WGS) entry which is preliminary data.</text>
</comment>
<accession>A0ABT1VT27</accession>
<dbReference type="InterPro" id="IPR036412">
    <property type="entry name" value="HAD-like_sf"/>
</dbReference>
<organism evidence="1 2">
    <name type="scientific">Rhizosaccharibacter radicis</name>
    <dbReference type="NCBI Taxonomy" id="2782605"/>
    <lineage>
        <taxon>Bacteria</taxon>
        <taxon>Pseudomonadati</taxon>
        <taxon>Pseudomonadota</taxon>
        <taxon>Alphaproteobacteria</taxon>
        <taxon>Acetobacterales</taxon>
        <taxon>Acetobacteraceae</taxon>
        <taxon>Rhizosaccharibacter</taxon>
    </lineage>
</organism>
<dbReference type="EMBL" id="JAMZEJ010000001">
    <property type="protein sequence ID" value="MCQ8239493.1"/>
    <property type="molecule type" value="Genomic_DNA"/>
</dbReference>
<dbReference type="InterPro" id="IPR041492">
    <property type="entry name" value="HAD_2"/>
</dbReference>
<evidence type="ECO:0000313" key="2">
    <source>
        <dbReference type="Proteomes" id="UP001524547"/>
    </source>
</evidence>
<keyword evidence="2" id="KW-1185">Reference proteome</keyword>
<protein>
    <submittedName>
        <fullName evidence="1">HAD family phosphatase</fullName>
    </submittedName>
</protein>
<proteinExistence type="predicted"/>
<evidence type="ECO:0000313" key="1">
    <source>
        <dbReference type="EMBL" id="MCQ8239493.1"/>
    </source>
</evidence>
<dbReference type="InterPro" id="IPR023198">
    <property type="entry name" value="PGP-like_dom2"/>
</dbReference>
<dbReference type="Gene3D" id="1.10.150.240">
    <property type="entry name" value="Putative phosphatase, domain 2"/>
    <property type="match status" value="1"/>
</dbReference>
<reference evidence="1 2" key="1">
    <citation type="submission" date="2022-06" db="EMBL/GenBank/DDBJ databases">
        <title>Rhizosaccharibacter gen. nov. sp. nov. KSS12, endophytic bacteria isolated from sugarcane.</title>
        <authorList>
            <person name="Pitiwittayakul N."/>
        </authorList>
    </citation>
    <scope>NUCLEOTIDE SEQUENCE [LARGE SCALE GENOMIC DNA]</scope>
    <source>
        <strain evidence="1 2">KSS12</strain>
    </source>
</reference>
<dbReference type="PANTHER" id="PTHR18901:SF38">
    <property type="entry name" value="PSEUDOURIDINE-5'-PHOSPHATASE"/>
    <property type="match status" value="1"/>
</dbReference>
<dbReference type="PANTHER" id="PTHR18901">
    <property type="entry name" value="2-DEOXYGLUCOSE-6-PHOSPHATE PHOSPHATASE 2"/>
    <property type="match status" value="1"/>
</dbReference>
<dbReference type="InterPro" id="IPR023214">
    <property type="entry name" value="HAD_sf"/>
</dbReference>
<dbReference type="PRINTS" id="PR00413">
    <property type="entry name" value="HADHALOGNASE"/>
</dbReference>
<dbReference type="SFLD" id="SFLDS00003">
    <property type="entry name" value="Haloacid_Dehalogenase"/>
    <property type="match status" value="1"/>
</dbReference>
<dbReference type="SFLD" id="SFLDG01135">
    <property type="entry name" value="C1.5.6:_HAD__Beta-PGM__Phospha"/>
    <property type="match status" value="1"/>
</dbReference>
<dbReference type="Gene3D" id="3.40.50.1000">
    <property type="entry name" value="HAD superfamily/HAD-like"/>
    <property type="match status" value="1"/>
</dbReference>